<reference evidence="1" key="1">
    <citation type="submission" date="2018-05" db="EMBL/GenBank/DDBJ databases">
        <authorList>
            <person name="Lanie J.A."/>
            <person name="Ng W.-L."/>
            <person name="Kazmierczak K.M."/>
            <person name="Andrzejewski T.M."/>
            <person name="Davidsen T.M."/>
            <person name="Wayne K.J."/>
            <person name="Tettelin H."/>
            <person name="Glass J.I."/>
            <person name="Rusch D."/>
            <person name="Podicherti R."/>
            <person name="Tsui H.-C.T."/>
            <person name="Winkler M.E."/>
        </authorList>
    </citation>
    <scope>NUCLEOTIDE SEQUENCE</scope>
</reference>
<dbReference type="EMBL" id="UINC01119631">
    <property type="protein sequence ID" value="SVC93595.1"/>
    <property type="molecule type" value="Genomic_DNA"/>
</dbReference>
<accession>A0A382R8S4</accession>
<name>A0A382R8S4_9ZZZZ</name>
<proteinExistence type="predicted"/>
<feature type="non-terminal residue" evidence="1">
    <location>
        <position position="1"/>
    </location>
</feature>
<gene>
    <name evidence="1" type="ORF">METZ01_LOCUS346449</name>
</gene>
<dbReference type="AlphaFoldDB" id="A0A382R8S4"/>
<protein>
    <submittedName>
        <fullName evidence="1">Uncharacterized protein</fullName>
    </submittedName>
</protein>
<sequence length="324" mass="35443">LAEIEASIVKEVERSIATFGLMVTQESCKKAIDELRNAISDELITIDYPHLIDAKDDWRDEVDTKLVGTSGKLKGSDSRLKTALLEGVHWAAFLGNALVAKRASLLAVEVAGQLLEPIAYALEDTIDEAEAGQADAGEWPAWSDAEPPESVQPPKGVYALEEPDLYDKRFQDLLMDSTPPGLQATTKDWIRELVITGSFLREQHEAGALENPEDVLCVSIKEHQPKRAHWYPSPHAGLGELQNPRSLPVTINVDINSLEKRALAWLNLPGSPFANFLNQSLRSYLGSTSALDGAKVTPAQYKARREAFVAAFAVAVKAGRPLIN</sequence>
<organism evidence="1">
    <name type="scientific">marine metagenome</name>
    <dbReference type="NCBI Taxonomy" id="408172"/>
    <lineage>
        <taxon>unclassified sequences</taxon>
        <taxon>metagenomes</taxon>
        <taxon>ecological metagenomes</taxon>
    </lineage>
</organism>
<evidence type="ECO:0000313" key="1">
    <source>
        <dbReference type="EMBL" id="SVC93595.1"/>
    </source>
</evidence>
<feature type="non-terminal residue" evidence="1">
    <location>
        <position position="324"/>
    </location>
</feature>